<feature type="chain" id="PRO_5042055777" description="Isopenicillin N synthase-like Fe(2+) 2OG dioxygenase domain-containing protein" evidence="2">
    <location>
        <begin position="25"/>
        <end position="434"/>
    </location>
</feature>
<dbReference type="EMBL" id="JATAAI010000016">
    <property type="protein sequence ID" value="KAK1740168.1"/>
    <property type="molecule type" value="Genomic_DNA"/>
</dbReference>
<comment type="caution">
    <text evidence="3">The sequence shown here is derived from an EMBL/GenBank/DDBJ whole genome shotgun (WGS) entry which is preliminary data.</text>
</comment>
<dbReference type="Gene3D" id="2.60.120.330">
    <property type="entry name" value="B-lactam Antibiotic, Isopenicillin N Synthase, Chain"/>
    <property type="match status" value="1"/>
</dbReference>
<evidence type="ECO:0000256" key="1">
    <source>
        <dbReference type="SAM" id="MobiDB-lite"/>
    </source>
</evidence>
<accession>A0AAD8Y5S4</accession>
<dbReference type="Proteomes" id="UP001224775">
    <property type="component" value="Unassembled WGS sequence"/>
</dbReference>
<keyword evidence="2" id="KW-0732">Signal</keyword>
<evidence type="ECO:0000256" key="2">
    <source>
        <dbReference type="SAM" id="SignalP"/>
    </source>
</evidence>
<protein>
    <recommendedName>
        <fullName evidence="5">Isopenicillin N synthase-like Fe(2+) 2OG dioxygenase domain-containing protein</fullName>
    </recommendedName>
</protein>
<reference evidence="3" key="1">
    <citation type="submission" date="2023-06" db="EMBL/GenBank/DDBJ databases">
        <title>Survivors Of The Sea: Transcriptome response of Skeletonema marinoi to long-term dormancy.</title>
        <authorList>
            <person name="Pinder M.I.M."/>
            <person name="Kourtchenko O."/>
            <person name="Robertson E.K."/>
            <person name="Larsson T."/>
            <person name="Maumus F."/>
            <person name="Osuna-Cruz C.M."/>
            <person name="Vancaester E."/>
            <person name="Stenow R."/>
            <person name="Vandepoele K."/>
            <person name="Ploug H."/>
            <person name="Bruchert V."/>
            <person name="Godhe A."/>
            <person name="Topel M."/>
        </authorList>
    </citation>
    <scope>NUCLEOTIDE SEQUENCE</scope>
    <source>
        <strain evidence="3">R05AC</strain>
    </source>
</reference>
<evidence type="ECO:0000313" key="4">
    <source>
        <dbReference type="Proteomes" id="UP001224775"/>
    </source>
</evidence>
<organism evidence="3 4">
    <name type="scientific">Skeletonema marinoi</name>
    <dbReference type="NCBI Taxonomy" id="267567"/>
    <lineage>
        <taxon>Eukaryota</taxon>
        <taxon>Sar</taxon>
        <taxon>Stramenopiles</taxon>
        <taxon>Ochrophyta</taxon>
        <taxon>Bacillariophyta</taxon>
        <taxon>Coscinodiscophyceae</taxon>
        <taxon>Thalassiosirophycidae</taxon>
        <taxon>Thalassiosirales</taxon>
        <taxon>Skeletonemataceae</taxon>
        <taxon>Skeletonema</taxon>
        <taxon>Skeletonema marinoi-dohrnii complex</taxon>
    </lineage>
</organism>
<keyword evidence="4" id="KW-1185">Reference proteome</keyword>
<feature type="signal peptide" evidence="2">
    <location>
        <begin position="1"/>
        <end position="24"/>
    </location>
</feature>
<evidence type="ECO:0008006" key="5">
    <source>
        <dbReference type="Google" id="ProtNLM"/>
    </source>
</evidence>
<feature type="region of interest" description="Disordered" evidence="1">
    <location>
        <begin position="37"/>
        <end position="60"/>
    </location>
</feature>
<gene>
    <name evidence="3" type="ORF">QTG54_009118</name>
</gene>
<proteinExistence type="predicted"/>
<feature type="compositionally biased region" description="Low complexity" evidence="1">
    <location>
        <begin position="37"/>
        <end position="53"/>
    </location>
</feature>
<dbReference type="InterPro" id="IPR027443">
    <property type="entry name" value="IPNS-like_sf"/>
</dbReference>
<dbReference type="SUPFAM" id="SSF51197">
    <property type="entry name" value="Clavaminate synthase-like"/>
    <property type="match status" value="1"/>
</dbReference>
<name>A0AAD8Y5S4_9STRA</name>
<feature type="region of interest" description="Disordered" evidence="1">
    <location>
        <begin position="129"/>
        <end position="151"/>
    </location>
</feature>
<evidence type="ECO:0000313" key="3">
    <source>
        <dbReference type="EMBL" id="KAK1740168.1"/>
    </source>
</evidence>
<sequence length="434" mass="47846">MSGSSSICLVALTLLLSQQFTADAFSIKSVEQTTCSPAAPAPVAAETTTRTPANNEHKERPLLQNFGKQIQKRIVNSKSGAHRFGMKGAYTSDETFPCLDMQCNTGGEKENNNDDDSIFSSRREIRDAFNESSGTSNNSNNDNSDDYIPGIHGRSSGSGCSIIRLSGEDAASIRGLTEYANEFFEKVDYDDTNKKSMKDVGVFRIDQFVYAGFDENVNDEGKMQFLDTRILPYRTCNNYQEPTLIPLEVGELVGETSLSDAHKGINTLMDIGYQITSAVLEMQSDSANKLIDDGTRLEEDNQSMIGSDLPGLEIWSPCLKNGKDGQDGEWVRPIKPDCYDEEDNSAYIIAMAGEFLQLTSNGKVPTCIHRVLPPMHGRISAPLFLRPRRGDDALLDVDLDLGQTYNKDGLYNEPGLLDECDSMHLWSVHGILVN</sequence>
<dbReference type="AlphaFoldDB" id="A0AAD8Y5S4"/>